<dbReference type="OrthoDB" id="7542921at2759"/>
<dbReference type="AlphaFoldDB" id="A0A0M9A327"/>
<gene>
    <name evidence="2" type="ORF">WN51_11601</name>
</gene>
<organism evidence="2 3">
    <name type="scientific">Melipona quadrifasciata</name>
    <dbReference type="NCBI Taxonomy" id="166423"/>
    <lineage>
        <taxon>Eukaryota</taxon>
        <taxon>Metazoa</taxon>
        <taxon>Ecdysozoa</taxon>
        <taxon>Arthropoda</taxon>
        <taxon>Hexapoda</taxon>
        <taxon>Insecta</taxon>
        <taxon>Pterygota</taxon>
        <taxon>Neoptera</taxon>
        <taxon>Endopterygota</taxon>
        <taxon>Hymenoptera</taxon>
        <taxon>Apocrita</taxon>
        <taxon>Aculeata</taxon>
        <taxon>Apoidea</taxon>
        <taxon>Anthophila</taxon>
        <taxon>Apidae</taxon>
        <taxon>Melipona</taxon>
    </lineage>
</organism>
<feature type="region of interest" description="Disordered" evidence="1">
    <location>
        <begin position="154"/>
        <end position="176"/>
    </location>
</feature>
<sequence length="579" mass="66348">MRCRTKPAMDFSKKLISGIFRRSRLIKINKKESPKTASCVRERRASSEVNVRRCKSKCEKTQADADAAIEGKIAGWRLKKVRLCHIEIDVQYTPVENVAKKTRRVPKRITATHNFVYEFNPFGNPTTTPGNATKTKEIQNLSNIGLEEPFYKSTNSKQNFSNTRPHVTSVLPKLNPHSDSLIGNSERHENMTNPKKNASLATIKKQETGVEQRLIKPRAERQKLISEIDREVERVKSDWRTLRSSAGWTQSKNFANARTRKLYDSLEKMTQEMDKMQKSYMDPKSNRYLHRGAMKALDPADRLSFEEKASKIKNMLFPKDNKKVVDETLNELSNVLKTNLSDVTLSEPNKKIEKKSLLPNTQSQNGKNNSPSNVHKRNTSGNNGKSLKKINSDIERYLHNYINEAEKNFVNKEEPKIKELEIHSEDVSDMLKKLNLNSFDIYDIARDSEENPLLQSVERKKSSAQITIEPKMTEEEDVAKILSRMQCSVQTSIDSKVESAKIKKEEIAKILSLKEDGHSTKYNMLNYDTSIQTNTKNIPQNNAFIEMGVHALSNNYPQNALIRVLQSEYLKKDTTLKPM</sequence>
<dbReference type="STRING" id="166423.A0A0M9A327"/>
<accession>A0A0M9A327</accession>
<name>A0A0M9A327_9HYME</name>
<proteinExistence type="predicted"/>
<protein>
    <submittedName>
        <fullName evidence="2">Uncharacterized protein</fullName>
    </submittedName>
</protein>
<feature type="region of interest" description="Disordered" evidence="1">
    <location>
        <begin position="347"/>
        <end position="388"/>
    </location>
</feature>
<reference evidence="2 3" key="1">
    <citation type="submission" date="2015-07" db="EMBL/GenBank/DDBJ databases">
        <title>The genome of Melipona quadrifasciata.</title>
        <authorList>
            <person name="Pan H."/>
            <person name="Kapheim K."/>
        </authorList>
    </citation>
    <scope>NUCLEOTIDE SEQUENCE [LARGE SCALE GENOMIC DNA]</scope>
    <source>
        <strain evidence="2">0111107301</strain>
        <tissue evidence="2">Whole body</tissue>
    </source>
</reference>
<keyword evidence="3" id="KW-1185">Reference proteome</keyword>
<evidence type="ECO:0000313" key="2">
    <source>
        <dbReference type="EMBL" id="KOX76270.1"/>
    </source>
</evidence>
<evidence type="ECO:0000313" key="3">
    <source>
        <dbReference type="Proteomes" id="UP000053105"/>
    </source>
</evidence>
<dbReference type="Proteomes" id="UP000053105">
    <property type="component" value="Unassembled WGS sequence"/>
</dbReference>
<dbReference type="EMBL" id="KQ435750">
    <property type="protein sequence ID" value="KOX76270.1"/>
    <property type="molecule type" value="Genomic_DNA"/>
</dbReference>
<evidence type="ECO:0000256" key="1">
    <source>
        <dbReference type="SAM" id="MobiDB-lite"/>
    </source>
</evidence>
<feature type="compositionally biased region" description="Polar residues" evidence="1">
    <location>
        <begin position="154"/>
        <end position="166"/>
    </location>
</feature>
<feature type="compositionally biased region" description="Polar residues" evidence="1">
    <location>
        <begin position="358"/>
        <end position="385"/>
    </location>
</feature>